<keyword evidence="5" id="KW-0456">Lyase</keyword>
<dbReference type="PROSITE" id="PS51755">
    <property type="entry name" value="OMPR_PHOB"/>
    <property type="match status" value="1"/>
</dbReference>
<dbReference type="Pfam" id="PF00486">
    <property type="entry name" value="Trans_reg_C"/>
    <property type="match status" value="1"/>
</dbReference>
<evidence type="ECO:0000259" key="4">
    <source>
        <dbReference type="PROSITE" id="PS51755"/>
    </source>
</evidence>
<feature type="domain" description="OmpR/PhoB-type" evidence="4">
    <location>
        <begin position="292"/>
        <end position="384"/>
    </location>
</feature>
<dbReference type="Pfam" id="PF02602">
    <property type="entry name" value="HEM4"/>
    <property type="match status" value="1"/>
</dbReference>
<dbReference type="SUPFAM" id="SSF46894">
    <property type="entry name" value="C-terminal effector domain of the bipartite response regulators"/>
    <property type="match status" value="1"/>
</dbReference>
<dbReference type="AlphaFoldDB" id="A0A7W8QHX8"/>
<evidence type="ECO:0000256" key="2">
    <source>
        <dbReference type="PROSITE-ProRule" id="PRU01091"/>
    </source>
</evidence>
<accession>A0A7W8QHX8</accession>
<keyword evidence="1 2" id="KW-0238">DNA-binding</keyword>
<dbReference type="Gene3D" id="1.10.10.10">
    <property type="entry name" value="Winged helix-like DNA-binding domain superfamily/Winged helix DNA-binding domain"/>
    <property type="match status" value="1"/>
</dbReference>
<dbReference type="EC" id="4.2.1.75" evidence="5"/>
<dbReference type="GO" id="GO:0006780">
    <property type="term" value="P:uroporphyrinogen III biosynthetic process"/>
    <property type="evidence" value="ECO:0007669"/>
    <property type="project" value="InterPro"/>
</dbReference>
<feature type="region of interest" description="Disordered" evidence="3">
    <location>
        <begin position="1"/>
        <end position="21"/>
    </location>
</feature>
<name>A0A7W8QHX8_9ACTN</name>
<dbReference type="RefSeq" id="WP_184388736.1">
    <property type="nucleotide sequence ID" value="NZ_BAAAJD010000020.1"/>
</dbReference>
<dbReference type="CDD" id="cd06578">
    <property type="entry name" value="HemD"/>
    <property type="match status" value="1"/>
</dbReference>
<dbReference type="InterPro" id="IPR016032">
    <property type="entry name" value="Sig_transdc_resp-reg_C-effctor"/>
</dbReference>
<evidence type="ECO:0000313" key="6">
    <source>
        <dbReference type="Proteomes" id="UP000572635"/>
    </source>
</evidence>
<dbReference type="SUPFAM" id="SSF69618">
    <property type="entry name" value="HemD-like"/>
    <property type="match status" value="1"/>
</dbReference>
<dbReference type="InterPro" id="IPR036388">
    <property type="entry name" value="WH-like_DNA-bd_sf"/>
</dbReference>
<gene>
    <name evidence="5" type="ORF">HDA36_000765</name>
</gene>
<dbReference type="PANTHER" id="PTHR40082:SF1">
    <property type="entry name" value="BLR5956 PROTEIN"/>
    <property type="match status" value="1"/>
</dbReference>
<dbReference type="Gene3D" id="3.40.50.10090">
    <property type="match status" value="2"/>
</dbReference>
<reference evidence="5 6" key="1">
    <citation type="submission" date="2020-08" db="EMBL/GenBank/DDBJ databases">
        <title>Sequencing the genomes of 1000 actinobacteria strains.</title>
        <authorList>
            <person name="Klenk H.-P."/>
        </authorList>
    </citation>
    <scope>NUCLEOTIDE SEQUENCE [LARGE SCALE GENOMIC DNA]</scope>
    <source>
        <strain evidence="5 6">DSM 44551</strain>
    </source>
</reference>
<dbReference type="NCBIfam" id="NF005568">
    <property type="entry name" value="PRK07239.1"/>
    <property type="match status" value="1"/>
</dbReference>
<evidence type="ECO:0000256" key="1">
    <source>
        <dbReference type="ARBA" id="ARBA00023125"/>
    </source>
</evidence>
<evidence type="ECO:0000313" key="5">
    <source>
        <dbReference type="EMBL" id="MBB5430681.1"/>
    </source>
</evidence>
<comment type="caution">
    <text evidence="5">The sequence shown here is derived from an EMBL/GenBank/DDBJ whole genome shotgun (WGS) entry which is preliminary data.</text>
</comment>
<dbReference type="SMART" id="SM00862">
    <property type="entry name" value="Trans_reg_C"/>
    <property type="match status" value="1"/>
</dbReference>
<feature type="DNA-binding region" description="OmpR/PhoB-type" evidence="2">
    <location>
        <begin position="292"/>
        <end position="384"/>
    </location>
</feature>
<dbReference type="GO" id="GO:0004852">
    <property type="term" value="F:uroporphyrinogen-III synthase activity"/>
    <property type="evidence" value="ECO:0007669"/>
    <property type="project" value="UniProtKB-EC"/>
</dbReference>
<evidence type="ECO:0000256" key="3">
    <source>
        <dbReference type="SAM" id="MobiDB-lite"/>
    </source>
</evidence>
<dbReference type="EMBL" id="JACHDB010000001">
    <property type="protein sequence ID" value="MBB5430681.1"/>
    <property type="molecule type" value="Genomic_DNA"/>
</dbReference>
<dbReference type="InterPro" id="IPR003754">
    <property type="entry name" value="4pyrrol_synth_uPrphyn_synth"/>
</dbReference>
<dbReference type="InterPro" id="IPR001867">
    <property type="entry name" value="OmpR/PhoB-type_DNA-bd"/>
</dbReference>
<dbReference type="PANTHER" id="PTHR40082">
    <property type="entry name" value="BLR5956 PROTEIN"/>
    <property type="match status" value="1"/>
</dbReference>
<dbReference type="GO" id="GO:0006355">
    <property type="term" value="P:regulation of DNA-templated transcription"/>
    <property type="evidence" value="ECO:0007669"/>
    <property type="project" value="InterPro"/>
</dbReference>
<dbReference type="InterPro" id="IPR039793">
    <property type="entry name" value="UROS/Hem4"/>
</dbReference>
<protein>
    <submittedName>
        <fullName evidence="5">Uroporphyrinogen-III synthase</fullName>
        <ecNumber evidence="5">4.2.1.75</ecNumber>
    </submittedName>
</protein>
<organism evidence="5 6">
    <name type="scientific">Nocardiopsis composta</name>
    <dbReference type="NCBI Taxonomy" id="157465"/>
    <lineage>
        <taxon>Bacteria</taxon>
        <taxon>Bacillati</taxon>
        <taxon>Actinomycetota</taxon>
        <taxon>Actinomycetes</taxon>
        <taxon>Streptosporangiales</taxon>
        <taxon>Nocardiopsidaceae</taxon>
        <taxon>Nocardiopsis</taxon>
    </lineage>
</organism>
<dbReference type="Proteomes" id="UP000572635">
    <property type="component" value="Unassembled WGS sequence"/>
</dbReference>
<dbReference type="GO" id="GO:0000160">
    <property type="term" value="P:phosphorelay signal transduction system"/>
    <property type="evidence" value="ECO:0007669"/>
    <property type="project" value="InterPro"/>
</dbReference>
<proteinExistence type="predicted"/>
<keyword evidence="6" id="KW-1185">Reference proteome</keyword>
<sequence>MTAATRPAAHQRRAGTADQAGPAPLAGYTVGVTAARRAEELAAMLGRKGADVVCAPALRIVPLSDDQALAAASRDLIAHPADIVVATTGIGFRGWLEACETWGLAEDLTRAMRTARLLARGPKAKGAIRAAGLTEEWSPPSESSAEVLDHLLRDGVEGLRIAVQLHGEPLPDFCAALRMAGADVVGVPVYRWTSPEDTAPLDRLIDAAAGGDIDALAFTSAPAAAGLLQRARTTGAHRRLLHALRHGRPLAACVGPVTAAPLLDQDVPALWPTRGRIGALVRHLAEELPRRAPALPVAGHTLRLRGRAAEVDGALRPLSPALMRLLRELAARPGRVRPREELLAALGPDADAHAVETAVARLRTALGRPHMIQTVVKRGYRLALETPPCPPADT</sequence>
<dbReference type="GO" id="GO:0003677">
    <property type="term" value="F:DNA binding"/>
    <property type="evidence" value="ECO:0007669"/>
    <property type="project" value="UniProtKB-UniRule"/>
</dbReference>
<dbReference type="InterPro" id="IPR036108">
    <property type="entry name" value="4pyrrol_syn_uPrphyn_synt_sf"/>
</dbReference>
<dbReference type="CDD" id="cd00383">
    <property type="entry name" value="trans_reg_C"/>
    <property type="match status" value="1"/>
</dbReference>